<dbReference type="GO" id="GO:0045335">
    <property type="term" value="C:phagocytic vesicle"/>
    <property type="evidence" value="ECO:0007669"/>
    <property type="project" value="TreeGrafter"/>
</dbReference>
<feature type="domain" description="H-type lectin" evidence="1">
    <location>
        <begin position="32"/>
        <end position="97"/>
    </location>
</feature>
<dbReference type="PANTHER" id="PTHR46938">
    <property type="entry name" value="DISCOIDIN-1 SUBUNIT A-RELATED-RELATED"/>
    <property type="match status" value="1"/>
</dbReference>
<accession>A0AAU8JFI3</accession>
<name>A0AAU8JFI3_9CYAN</name>
<dbReference type="GO" id="GO:0046871">
    <property type="term" value="F:N-acetylgalactosamine binding"/>
    <property type="evidence" value="ECO:0007669"/>
    <property type="project" value="TreeGrafter"/>
</dbReference>
<dbReference type="GO" id="GO:0030247">
    <property type="term" value="F:polysaccharide binding"/>
    <property type="evidence" value="ECO:0007669"/>
    <property type="project" value="TreeGrafter"/>
</dbReference>
<organism evidence="2">
    <name type="scientific">Planktothricoides raciborskii GIHE-MW2</name>
    <dbReference type="NCBI Taxonomy" id="2792601"/>
    <lineage>
        <taxon>Bacteria</taxon>
        <taxon>Bacillati</taxon>
        <taxon>Cyanobacteriota</taxon>
        <taxon>Cyanophyceae</taxon>
        <taxon>Oscillatoriophycideae</taxon>
        <taxon>Oscillatoriales</taxon>
        <taxon>Oscillatoriaceae</taxon>
        <taxon>Planktothricoides</taxon>
    </lineage>
</organism>
<evidence type="ECO:0000313" key="2">
    <source>
        <dbReference type="EMBL" id="XCM36916.1"/>
    </source>
</evidence>
<gene>
    <name evidence="2" type="ORF">ABWT76_005709</name>
</gene>
<evidence type="ECO:0000259" key="1">
    <source>
        <dbReference type="Pfam" id="PF09458"/>
    </source>
</evidence>
<protein>
    <submittedName>
        <fullName evidence="2">H-type lectin domain-containing protein</fullName>
    </submittedName>
</protein>
<dbReference type="EMBL" id="CP159837">
    <property type="protein sequence ID" value="XCM36916.1"/>
    <property type="molecule type" value="Genomic_DNA"/>
</dbReference>
<dbReference type="SUPFAM" id="SSF141086">
    <property type="entry name" value="Agglutinin HPA-like"/>
    <property type="match status" value="1"/>
</dbReference>
<dbReference type="Gene3D" id="2.60.40.2080">
    <property type="match status" value="1"/>
</dbReference>
<dbReference type="AlphaFoldDB" id="A0AAU8JFI3"/>
<sequence>MKLQSGNTYNGSYQDNTWKLNQGPVGERIFTRAVTFESKFAQPPKVVIGLSGLDVDGTKNNRVQVTAKNITESGFVVEYKTWYDTVLYSVWTNWVAYGE</sequence>
<dbReference type="GO" id="GO:0098636">
    <property type="term" value="C:protein complex involved in cell adhesion"/>
    <property type="evidence" value="ECO:0007669"/>
    <property type="project" value="TreeGrafter"/>
</dbReference>
<reference evidence="2" key="1">
    <citation type="submission" date="2024-07" db="EMBL/GenBank/DDBJ databases">
        <authorList>
            <person name="Kim Y.J."/>
            <person name="Jeong J.Y."/>
        </authorList>
    </citation>
    <scope>NUCLEOTIDE SEQUENCE</scope>
    <source>
        <strain evidence="2">GIHE-MW2</strain>
    </source>
</reference>
<dbReference type="GO" id="GO:0070492">
    <property type="term" value="F:oligosaccharide binding"/>
    <property type="evidence" value="ECO:0007669"/>
    <property type="project" value="TreeGrafter"/>
</dbReference>
<dbReference type="InterPro" id="IPR052487">
    <property type="entry name" value="Galactose-binding_lectin"/>
</dbReference>
<dbReference type="GO" id="GO:0009986">
    <property type="term" value="C:cell surface"/>
    <property type="evidence" value="ECO:0007669"/>
    <property type="project" value="TreeGrafter"/>
</dbReference>
<dbReference type="InterPro" id="IPR019019">
    <property type="entry name" value="H-type_lectin_domain"/>
</dbReference>
<dbReference type="Pfam" id="PF09458">
    <property type="entry name" value="H_lectin"/>
    <property type="match status" value="1"/>
</dbReference>
<proteinExistence type="predicted"/>
<dbReference type="RefSeq" id="WP_054466587.1">
    <property type="nucleotide sequence ID" value="NZ_CP159837.1"/>
</dbReference>
<dbReference type="GO" id="GO:0098609">
    <property type="term" value="P:cell-cell adhesion"/>
    <property type="evidence" value="ECO:0007669"/>
    <property type="project" value="TreeGrafter"/>
</dbReference>
<dbReference type="InterPro" id="IPR037221">
    <property type="entry name" value="H-type_lectin_dom_sf"/>
</dbReference>